<dbReference type="NCBIfam" id="TIGR02687">
    <property type="entry name" value="BREX-1 system phosphatase PglZ type A"/>
    <property type="match status" value="1"/>
</dbReference>
<evidence type="ECO:0000313" key="2">
    <source>
        <dbReference type="Proteomes" id="UP000198384"/>
    </source>
</evidence>
<dbReference type="EMBL" id="FZNT01000001">
    <property type="protein sequence ID" value="SNR32491.1"/>
    <property type="molecule type" value="Genomic_DNA"/>
</dbReference>
<evidence type="ECO:0000313" key="1">
    <source>
        <dbReference type="EMBL" id="SNR32491.1"/>
    </source>
</evidence>
<dbReference type="AlphaFoldDB" id="A0A238VE52"/>
<protein>
    <submittedName>
        <fullName evidence="1">TIGR02687 family protein</fullName>
    </submittedName>
</protein>
<organism evidence="1 2">
    <name type="scientific">Lutibacter agarilyticus</name>
    <dbReference type="NCBI Taxonomy" id="1109740"/>
    <lineage>
        <taxon>Bacteria</taxon>
        <taxon>Pseudomonadati</taxon>
        <taxon>Bacteroidota</taxon>
        <taxon>Flavobacteriia</taxon>
        <taxon>Flavobacteriales</taxon>
        <taxon>Flavobacteriaceae</taxon>
        <taxon>Lutibacter</taxon>
    </lineage>
</organism>
<dbReference type="Pfam" id="PF08665">
    <property type="entry name" value="PglZ"/>
    <property type="match status" value="1"/>
</dbReference>
<sequence length="833" mass="97097">MSNINLENSLTKILNISRITFWYDEKKEFTEQYEELDINGVDKIHVHGNEFEVKYRITKQDPKKKFLLYFTDKKPLNQENWLLDLELAHHVFHTDQEAMFMQEIGMGYHFKELVAEHIEFFKSKGRRTKLKELLGEGDQHEDIRSKMLAVLFNTDYVNLSTFIQAHSSEFIDGNDKFDKNLDRYNLSNYYWGRIKHQFNYLNEAPSIYDFLLEVFNHNFILGSKNTLNKESRILLLQWKDTIQFRDSFAQISEKIAKDLDIKSKLNETTLDTIIDDDLFELVDLKVIHELVTQLAEGSITTEKVLKYIKKRENKFWNNKFQPFYSCITYGAQFVDKAKETSSTTYKSFDEGVKNYSENLYEVDFIYRKFIWNFRQTKQNKILAHLVETVEKIYSNDWLLNNNNNWQKVIENVEVWPFKKGNSQRAFFKNHVVPFIEKKQRLFVIISDAFRYECGAELSERLQAENRYESSIDSMVASLPSYTQLGMASLLPHKEISFKEGSDSAEVDGMSSSGTQGRAKILATNSGVRATAIKAKDFMNFNSATEGREFVKKHDLIYIYHNRIDNTGDTLETEEKTFDAVEDEMDFLMDMLKKIANMNGNNMIITSDHGFIYQNNPLDESDFIESNYNGTIWKKNRRFVIGEDLKGDNSTTAFTGSQLGLKSDANILIPKSINRLRVSASGSRFVHGGASLQEIIIPVIKVTKKRQDTTSQVDIDIIKSTDRITTNILPVSFIQSDLVTEKVLARTIRAGIYAEDGELLSDQFKYNFDIEQGSERQREVKHRFQLMGKASGKYKNQRVQFILEEPVEGTTKWKQYKEYYYTLNISFTNDFDDI</sequence>
<gene>
    <name evidence="1" type="ORF">SAMN06265371_101278</name>
</gene>
<dbReference type="Proteomes" id="UP000198384">
    <property type="component" value="Unassembled WGS sequence"/>
</dbReference>
<accession>A0A238VE52</accession>
<reference evidence="1 2" key="1">
    <citation type="submission" date="2017-06" db="EMBL/GenBank/DDBJ databases">
        <authorList>
            <person name="Kim H.J."/>
            <person name="Triplett B.A."/>
        </authorList>
    </citation>
    <scope>NUCLEOTIDE SEQUENCE [LARGE SCALE GENOMIC DNA]</scope>
    <source>
        <strain evidence="1 2">DSM 29150</strain>
    </source>
</reference>
<dbReference type="InterPro" id="IPR017850">
    <property type="entry name" value="Alkaline_phosphatase_core_sf"/>
</dbReference>
<dbReference type="OrthoDB" id="9769734at2"/>
<name>A0A238VE52_9FLAO</name>
<keyword evidence="2" id="KW-1185">Reference proteome</keyword>
<dbReference type="SUPFAM" id="SSF53649">
    <property type="entry name" value="Alkaline phosphatase-like"/>
    <property type="match status" value="1"/>
</dbReference>
<proteinExistence type="predicted"/>
<dbReference type="InterPro" id="IPR014060">
    <property type="entry name" value="PglZ"/>
</dbReference>
<dbReference type="RefSeq" id="WP_089379939.1">
    <property type="nucleotide sequence ID" value="NZ_FZNT01000001.1"/>
</dbReference>